<sequence length="79" mass="8771">MCWNTARRGKGNYPTRAVCVVVTFPVSVFGEVCAAFCYKVVLISLYITFTLPFILIPSLTLPINQCLNVFDIPIPSLIT</sequence>
<organism evidence="2 3">
    <name type="scientific">Diplogelasinospora grovesii</name>
    <dbReference type="NCBI Taxonomy" id="303347"/>
    <lineage>
        <taxon>Eukaryota</taxon>
        <taxon>Fungi</taxon>
        <taxon>Dikarya</taxon>
        <taxon>Ascomycota</taxon>
        <taxon>Pezizomycotina</taxon>
        <taxon>Sordariomycetes</taxon>
        <taxon>Sordariomycetidae</taxon>
        <taxon>Sordariales</taxon>
        <taxon>Diplogelasinosporaceae</taxon>
        <taxon>Diplogelasinospora</taxon>
    </lineage>
</organism>
<proteinExistence type="predicted"/>
<keyword evidence="1" id="KW-0472">Membrane</keyword>
<comment type="caution">
    <text evidence="2">The sequence shown here is derived from an EMBL/GenBank/DDBJ whole genome shotgun (WGS) entry which is preliminary data.</text>
</comment>
<protein>
    <submittedName>
        <fullName evidence="2">Uncharacterized protein</fullName>
    </submittedName>
</protein>
<feature type="transmembrane region" description="Helical" evidence="1">
    <location>
        <begin position="40"/>
        <end position="61"/>
    </location>
</feature>
<name>A0AAN6NEF9_9PEZI</name>
<reference evidence="3" key="1">
    <citation type="journal article" date="2023" name="Mol. Phylogenet. Evol.">
        <title>Genome-scale phylogeny and comparative genomics of the fungal order Sordariales.</title>
        <authorList>
            <person name="Hensen N."/>
            <person name="Bonometti L."/>
            <person name="Westerberg I."/>
            <person name="Brannstrom I.O."/>
            <person name="Guillou S."/>
            <person name="Cros-Aarteil S."/>
            <person name="Calhoun S."/>
            <person name="Haridas S."/>
            <person name="Kuo A."/>
            <person name="Mondo S."/>
            <person name="Pangilinan J."/>
            <person name="Riley R."/>
            <person name="LaButti K."/>
            <person name="Andreopoulos B."/>
            <person name="Lipzen A."/>
            <person name="Chen C."/>
            <person name="Yan M."/>
            <person name="Daum C."/>
            <person name="Ng V."/>
            <person name="Clum A."/>
            <person name="Steindorff A."/>
            <person name="Ohm R.A."/>
            <person name="Martin F."/>
            <person name="Silar P."/>
            <person name="Natvig D.O."/>
            <person name="Lalanne C."/>
            <person name="Gautier V."/>
            <person name="Ament-Velasquez S.L."/>
            <person name="Kruys A."/>
            <person name="Hutchinson M.I."/>
            <person name="Powell A.J."/>
            <person name="Barry K."/>
            <person name="Miller A.N."/>
            <person name="Grigoriev I.V."/>
            <person name="Debuchy R."/>
            <person name="Gladieux P."/>
            <person name="Hiltunen Thoren M."/>
            <person name="Johannesson H."/>
        </authorList>
    </citation>
    <scope>NUCLEOTIDE SEQUENCE [LARGE SCALE GENOMIC DNA]</scope>
    <source>
        <strain evidence="3">CBS 340.73</strain>
    </source>
</reference>
<evidence type="ECO:0000256" key="1">
    <source>
        <dbReference type="SAM" id="Phobius"/>
    </source>
</evidence>
<accession>A0AAN6NEF9</accession>
<keyword evidence="1" id="KW-1133">Transmembrane helix</keyword>
<dbReference type="AlphaFoldDB" id="A0AAN6NEF9"/>
<dbReference type="Proteomes" id="UP001303473">
    <property type="component" value="Unassembled WGS sequence"/>
</dbReference>
<gene>
    <name evidence="2" type="ORF">QBC46DRAFT_374913</name>
</gene>
<dbReference type="EMBL" id="MU853760">
    <property type="protein sequence ID" value="KAK3944290.1"/>
    <property type="molecule type" value="Genomic_DNA"/>
</dbReference>
<keyword evidence="3" id="KW-1185">Reference proteome</keyword>
<evidence type="ECO:0000313" key="2">
    <source>
        <dbReference type="EMBL" id="KAK3944290.1"/>
    </source>
</evidence>
<keyword evidence="1" id="KW-0812">Transmembrane</keyword>
<evidence type="ECO:0000313" key="3">
    <source>
        <dbReference type="Proteomes" id="UP001303473"/>
    </source>
</evidence>